<organism evidence="1 2">
    <name type="scientific">Puccinia triticina</name>
    <dbReference type="NCBI Taxonomy" id="208348"/>
    <lineage>
        <taxon>Eukaryota</taxon>
        <taxon>Fungi</taxon>
        <taxon>Dikarya</taxon>
        <taxon>Basidiomycota</taxon>
        <taxon>Pucciniomycotina</taxon>
        <taxon>Pucciniomycetes</taxon>
        <taxon>Pucciniales</taxon>
        <taxon>Pucciniaceae</taxon>
        <taxon>Puccinia</taxon>
    </lineage>
</organism>
<dbReference type="RefSeq" id="XP_053019488.1">
    <property type="nucleotide sequence ID" value="XM_053168261.1"/>
</dbReference>
<evidence type="ECO:0000313" key="1">
    <source>
        <dbReference type="EMBL" id="WAQ83933.1"/>
    </source>
</evidence>
<keyword evidence="2" id="KW-1185">Reference proteome</keyword>
<protein>
    <submittedName>
        <fullName evidence="1">Uncharacterized protein</fullName>
    </submittedName>
</protein>
<proteinExistence type="predicted"/>
<accession>A0ABY7CFF8</accession>
<name>A0ABY7CFF8_9BASI</name>
<reference evidence="1" key="1">
    <citation type="submission" date="2022-10" db="EMBL/GenBank/DDBJ databases">
        <title>Puccinia triticina Genome sequencing and assembly.</title>
        <authorList>
            <person name="Li C."/>
        </authorList>
    </citation>
    <scope>NUCLEOTIDE SEQUENCE</scope>
    <source>
        <strain evidence="1">Pt15</strain>
    </source>
</reference>
<evidence type="ECO:0000313" key="2">
    <source>
        <dbReference type="Proteomes" id="UP001164743"/>
    </source>
</evidence>
<gene>
    <name evidence="1" type="ORF">PtA15_4A383</name>
</gene>
<dbReference type="Proteomes" id="UP001164743">
    <property type="component" value="Chromosome 4A"/>
</dbReference>
<dbReference type="EMBL" id="CP110424">
    <property type="protein sequence ID" value="WAQ83933.1"/>
    <property type="molecule type" value="Genomic_DNA"/>
</dbReference>
<sequence>MRETLKLMLRHQATKNQTNMGEGYRPCQDLRRQLAAPTKILLDTVASFSSSISDPAGTSSTE</sequence>
<dbReference type="GeneID" id="77809156"/>